<gene>
    <name evidence="1" type="ORF">CFBP5473_22830</name>
    <name evidence="3" type="ORF">CFBP5477_022885</name>
    <name evidence="2" type="ORF">J5285_25080</name>
</gene>
<evidence type="ECO:0000313" key="2">
    <source>
        <dbReference type="EMBL" id="QYA10480.1"/>
    </source>
</evidence>
<keyword evidence="1" id="KW-0614">Plasmid</keyword>
<geneLocation type="plasmid" evidence="1">
    <name>pAlCFBP5473</name>
</geneLocation>
<keyword evidence="6" id="KW-1185">Reference proteome</keyword>
<protein>
    <submittedName>
        <fullName evidence="1">Uncharacterized protein</fullName>
    </submittedName>
</protein>
<sequence>MKEIELAGWVLLPIGKTTMSIDYVNWQNRSWLVPAWVDVADKGIRLPTRLIAPRFVSGHTPPPGPETLEIFKRLRLPEIVFDANHSLDQLVPLIEIVERPALFMRSIHALVA</sequence>
<evidence type="ECO:0000313" key="3">
    <source>
        <dbReference type="EMBL" id="WHA43967.1"/>
    </source>
</evidence>
<geneLocation type="plasmid" evidence="3 5">
    <name>pAlCFBP5477</name>
</geneLocation>
<organism evidence="1 4">
    <name type="scientific">Agrobacterium larrymoorei</name>
    <dbReference type="NCBI Taxonomy" id="160699"/>
    <lineage>
        <taxon>Bacteria</taxon>
        <taxon>Pseudomonadati</taxon>
        <taxon>Pseudomonadota</taxon>
        <taxon>Alphaproteobacteria</taxon>
        <taxon>Hyphomicrobiales</taxon>
        <taxon>Rhizobiaceae</taxon>
        <taxon>Rhizobium/Agrobacterium group</taxon>
        <taxon>Agrobacterium</taxon>
    </lineage>
</organism>
<dbReference type="EMBL" id="CP124735">
    <property type="protein sequence ID" value="WHA43967.1"/>
    <property type="molecule type" value="Genomic_DNA"/>
</dbReference>
<geneLocation type="plasmid" evidence="4">
    <name>palcfbp5473</name>
</geneLocation>
<dbReference type="AlphaFoldDB" id="A0A4D7DTP4"/>
<geneLocation type="plasmid" evidence="2 6">
    <name>unnamed1</name>
</geneLocation>
<evidence type="ECO:0000313" key="1">
    <source>
        <dbReference type="EMBL" id="QCJ00816.1"/>
    </source>
</evidence>
<evidence type="ECO:0000313" key="5">
    <source>
        <dbReference type="Proteomes" id="UP000298664"/>
    </source>
</evidence>
<dbReference type="Proteomes" id="UP000826513">
    <property type="component" value="Plasmid unnamed1"/>
</dbReference>
<evidence type="ECO:0000313" key="6">
    <source>
        <dbReference type="Proteomes" id="UP000826513"/>
    </source>
</evidence>
<proteinExistence type="predicted"/>
<dbReference type="RefSeq" id="WP_027674203.1">
    <property type="nucleotide sequence ID" value="NZ_CP039693.1"/>
</dbReference>
<dbReference type="EMBL" id="CP072170">
    <property type="protein sequence ID" value="QYA10480.1"/>
    <property type="molecule type" value="Genomic_DNA"/>
</dbReference>
<evidence type="ECO:0000313" key="4">
    <source>
        <dbReference type="Proteomes" id="UP000298545"/>
    </source>
</evidence>
<reference evidence="1 4" key="1">
    <citation type="submission" date="2019-04" db="EMBL/GenBank/DDBJ databases">
        <title>Complete genome sequence of Agrobacterium larrymoorei CFBP5473.</title>
        <authorList>
            <person name="Haryono M."/>
            <person name="Chou L."/>
            <person name="Lin Y.-C."/>
            <person name="Lai E.-M."/>
            <person name="Kuo C.-H."/>
        </authorList>
    </citation>
    <scope>NUCLEOTIDE SEQUENCE [LARGE SCALE GENOMIC DNA]</scope>
    <source>
        <strain evidence="1 4">CFBP5473</strain>
        <plasmid evidence="1">pAlCFBP5473</plasmid>
        <plasmid evidence="4">palcfbp5473</plasmid>
    </source>
</reference>
<dbReference type="OrthoDB" id="9970587at2"/>
<accession>A0A4D7DTP4</accession>
<reference evidence="2 6" key="2">
    <citation type="submission" date="2021-03" db="EMBL/GenBank/DDBJ databases">
        <title>Rapid diversification of plasmids in a genus of pathogenic and nitrogen fixing bacteria.</title>
        <authorList>
            <person name="Weisberg A.J."/>
            <person name="Miller M."/>
            <person name="Ream W."/>
            <person name="Grunwald N.J."/>
            <person name="Chang J.H."/>
        </authorList>
    </citation>
    <scope>NUCLEOTIDE SEQUENCE [LARGE SCALE GENOMIC DNA]</scope>
    <source>
        <strain evidence="2 6">AF3.44</strain>
        <plasmid evidence="2 6">unnamed1</plasmid>
    </source>
</reference>
<dbReference type="Proteomes" id="UP000298664">
    <property type="component" value="Plasmid pAlCFBP5477"/>
</dbReference>
<dbReference type="KEGG" id="alf:CFBP5473_22830"/>
<name>A0A4D7DTP4_9HYPH</name>
<dbReference type="EMBL" id="CP039693">
    <property type="protein sequence ID" value="QCJ00816.1"/>
    <property type="molecule type" value="Genomic_DNA"/>
</dbReference>
<dbReference type="Proteomes" id="UP000298545">
    <property type="component" value="Plasmid pAlCFBP5473"/>
</dbReference>
<reference evidence="3" key="3">
    <citation type="submission" date="2023-05" db="EMBL/GenBank/DDBJ databases">
        <title>Complete genome sequence of Agrobacterium larrymoorei CFBP5477.</title>
        <authorList>
            <person name="Yen H.-C."/>
            <person name="Chou L."/>
            <person name="Lin Y.-C."/>
            <person name="Lai E.-M."/>
            <person name="Kuo C.-H."/>
        </authorList>
    </citation>
    <scope>NUCLEOTIDE SEQUENCE</scope>
    <source>
        <strain evidence="3">CFBP5477</strain>
        <plasmid evidence="3">pAlCFBP5477</plasmid>
    </source>
</reference>